<dbReference type="GO" id="GO:0008233">
    <property type="term" value="F:peptidase activity"/>
    <property type="evidence" value="ECO:0007669"/>
    <property type="project" value="InterPro"/>
</dbReference>
<dbReference type="AlphaFoldDB" id="A0A511MVU9"/>
<comment type="caution">
    <text evidence="2">The sequence shown here is derived from an EMBL/GenBank/DDBJ whole genome shotgun (WGS) entry which is preliminary data.</text>
</comment>
<dbReference type="InterPro" id="IPR039561">
    <property type="entry name" value="Peptidase_M15C"/>
</dbReference>
<evidence type="ECO:0000313" key="2">
    <source>
        <dbReference type="EMBL" id="GEM44690.1"/>
    </source>
</evidence>
<dbReference type="EMBL" id="BJXB01000001">
    <property type="protein sequence ID" value="GEM44690.1"/>
    <property type="molecule type" value="Genomic_DNA"/>
</dbReference>
<keyword evidence="3" id="KW-1185">Reference proteome</keyword>
<evidence type="ECO:0000259" key="1">
    <source>
        <dbReference type="Pfam" id="PF13539"/>
    </source>
</evidence>
<organism evidence="2 3">
    <name type="scientific">Deinococcus cellulosilyticus (strain DSM 18568 / NBRC 106333 / KACC 11606 / 5516J-15)</name>
    <dbReference type="NCBI Taxonomy" id="1223518"/>
    <lineage>
        <taxon>Bacteria</taxon>
        <taxon>Thermotogati</taxon>
        <taxon>Deinococcota</taxon>
        <taxon>Deinococci</taxon>
        <taxon>Deinococcales</taxon>
        <taxon>Deinococcaceae</taxon>
        <taxon>Deinococcus</taxon>
    </lineage>
</organism>
<dbReference type="SUPFAM" id="SSF55166">
    <property type="entry name" value="Hedgehog/DD-peptidase"/>
    <property type="match status" value="1"/>
</dbReference>
<accession>A0A511MVU9</accession>
<dbReference type="RefSeq" id="WP_146881828.1">
    <property type="nucleotide sequence ID" value="NZ_BJXB01000001.1"/>
</dbReference>
<gene>
    <name evidence="2" type="ORF">DC3_03250</name>
</gene>
<sequence length="263" mass="30576">MNLRRTLLVSLMLGFHVQGMQKSPGEKELQQGLERLQQAYPQAIKSWTLEEVHWKDGTVLPVKVRTRAGTYSWMLDHADLRDQVSQPYPTCLPLSTPVYLSDPGRVRSEVFFKKLYGQTPQEVESNLVPVKWLGGTVKFQGLHGAAAALRRVEQALQKNPELQKYVTPHQGTYLWRKVAGTERLSMHSFGIAIDLNGKHSNYWKYHKYQEGQKGIVYRNQIPEKLVFLFEREGFVWGGRWYHFDTMHFEYRPEMIDPSKCPIQ</sequence>
<protein>
    <recommendedName>
        <fullName evidence="1">Peptidase M15C domain-containing protein</fullName>
    </recommendedName>
</protein>
<proteinExistence type="predicted"/>
<evidence type="ECO:0000313" key="3">
    <source>
        <dbReference type="Proteomes" id="UP000321306"/>
    </source>
</evidence>
<dbReference type="InterPro" id="IPR009045">
    <property type="entry name" value="Zn_M74/Hedgehog-like"/>
</dbReference>
<reference evidence="2 3" key="1">
    <citation type="submission" date="2019-07" db="EMBL/GenBank/DDBJ databases">
        <title>Whole genome shotgun sequence of Deinococcus cellulosilyticus NBRC 106333.</title>
        <authorList>
            <person name="Hosoyama A."/>
            <person name="Uohara A."/>
            <person name="Ohji S."/>
            <person name="Ichikawa N."/>
        </authorList>
    </citation>
    <scope>NUCLEOTIDE SEQUENCE [LARGE SCALE GENOMIC DNA]</scope>
    <source>
        <strain evidence="2 3">NBRC 106333</strain>
    </source>
</reference>
<dbReference type="OrthoDB" id="9799970at2"/>
<dbReference type="Pfam" id="PF13539">
    <property type="entry name" value="Peptidase_M15_4"/>
    <property type="match status" value="1"/>
</dbReference>
<dbReference type="Gene3D" id="3.30.1380.10">
    <property type="match status" value="1"/>
</dbReference>
<dbReference type="Proteomes" id="UP000321306">
    <property type="component" value="Unassembled WGS sequence"/>
</dbReference>
<name>A0A511MVU9_DEIC1</name>
<feature type="domain" description="Peptidase M15C" evidence="1">
    <location>
        <begin position="180"/>
        <end position="250"/>
    </location>
</feature>